<accession>A0A9D2JHK3</accession>
<gene>
    <name evidence="2" type="ORF">H9810_09560</name>
</gene>
<comment type="caution">
    <text evidence="2">The sequence shown here is derived from an EMBL/GenBank/DDBJ whole genome shotgun (WGS) entry which is preliminary data.</text>
</comment>
<reference evidence="2" key="1">
    <citation type="journal article" date="2021" name="PeerJ">
        <title>Extensive microbial diversity within the chicken gut microbiome revealed by metagenomics and culture.</title>
        <authorList>
            <person name="Gilroy R."/>
            <person name="Ravi A."/>
            <person name="Getino M."/>
            <person name="Pursley I."/>
            <person name="Horton D.L."/>
            <person name="Alikhan N.F."/>
            <person name="Baker D."/>
            <person name="Gharbi K."/>
            <person name="Hall N."/>
            <person name="Watson M."/>
            <person name="Adriaenssens E.M."/>
            <person name="Foster-Nyarko E."/>
            <person name="Jarju S."/>
            <person name="Secka A."/>
            <person name="Antonio M."/>
            <person name="Oren A."/>
            <person name="Chaudhuri R.R."/>
            <person name="La Ragione R."/>
            <person name="Hildebrand F."/>
            <person name="Pallen M.J."/>
        </authorList>
    </citation>
    <scope>NUCLEOTIDE SEQUENCE</scope>
    <source>
        <strain evidence="2">3436</strain>
    </source>
</reference>
<feature type="transmembrane region" description="Helical" evidence="1">
    <location>
        <begin position="46"/>
        <end position="66"/>
    </location>
</feature>
<name>A0A9D2JHK3_9FIRM</name>
<sequence>MKKLFAAADRYIQRSDWKTIAVLKFCLLALGVLAGMAVPAKHKKAVAAVALPVFAVTYFPLLFSFAREALQKDAGPVDD</sequence>
<organism evidence="2 3">
    <name type="scientific">Candidatus Gemmiger excrementavium</name>
    <dbReference type="NCBI Taxonomy" id="2838608"/>
    <lineage>
        <taxon>Bacteria</taxon>
        <taxon>Bacillati</taxon>
        <taxon>Bacillota</taxon>
        <taxon>Clostridia</taxon>
        <taxon>Eubacteriales</taxon>
        <taxon>Gemmiger</taxon>
    </lineage>
</organism>
<evidence type="ECO:0000313" key="2">
    <source>
        <dbReference type="EMBL" id="HIZ48954.1"/>
    </source>
</evidence>
<keyword evidence="1" id="KW-1133">Transmembrane helix</keyword>
<keyword evidence="1" id="KW-0812">Transmembrane</keyword>
<proteinExistence type="predicted"/>
<feature type="transmembrane region" description="Helical" evidence="1">
    <location>
        <begin position="21"/>
        <end position="40"/>
    </location>
</feature>
<protein>
    <submittedName>
        <fullName evidence="2">Permease of phosphate ABC transporter</fullName>
    </submittedName>
</protein>
<keyword evidence="1" id="KW-0472">Membrane</keyword>
<reference evidence="2" key="2">
    <citation type="submission" date="2021-04" db="EMBL/GenBank/DDBJ databases">
        <authorList>
            <person name="Gilroy R."/>
        </authorList>
    </citation>
    <scope>NUCLEOTIDE SEQUENCE</scope>
    <source>
        <strain evidence="2">3436</strain>
    </source>
</reference>
<dbReference type="Proteomes" id="UP000824031">
    <property type="component" value="Unassembled WGS sequence"/>
</dbReference>
<evidence type="ECO:0000256" key="1">
    <source>
        <dbReference type="SAM" id="Phobius"/>
    </source>
</evidence>
<dbReference type="AlphaFoldDB" id="A0A9D2JHK3"/>
<evidence type="ECO:0000313" key="3">
    <source>
        <dbReference type="Proteomes" id="UP000824031"/>
    </source>
</evidence>
<dbReference type="EMBL" id="DXBO01000136">
    <property type="protein sequence ID" value="HIZ48954.1"/>
    <property type="molecule type" value="Genomic_DNA"/>
</dbReference>